<dbReference type="Gene3D" id="2.60.40.10">
    <property type="entry name" value="Immunoglobulins"/>
    <property type="match status" value="3"/>
</dbReference>
<evidence type="ECO:0008006" key="8">
    <source>
        <dbReference type="Google" id="ProtNLM"/>
    </source>
</evidence>
<dbReference type="Pfam" id="PF13895">
    <property type="entry name" value="Ig_2"/>
    <property type="match status" value="1"/>
</dbReference>
<dbReference type="PANTHER" id="PTHR46013">
    <property type="entry name" value="VASCULAR CELL ADHESION MOLECULE 1"/>
    <property type="match status" value="1"/>
</dbReference>
<dbReference type="Proteomes" id="UP000507470">
    <property type="component" value="Unassembled WGS sequence"/>
</dbReference>
<dbReference type="SMART" id="SM00408">
    <property type="entry name" value="IGc2"/>
    <property type="match status" value="2"/>
</dbReference>
<dbReference type="PANTHER" id="PTHR46013:SF7">
    <property type="entry name" value="IG-LIKE DOMAIN-CONTAINING PROTEIN"/>
    <property type="match status" value="1"/>
</dbReference>
<dbReference type="InterPro" id="IPR007110">
    <property type="entry name" value="Ig-like_dom"/>
</dbReference>
<evidence type="ECO:0000313" key="7">
    <source>
        <dbReference type="Proteomes" id="UP000507470"/>
    </source>
</evidence>
<keyword evidence="3" id="KW-0812">Transmembrane</keyword>
<dbReference type="EMBL" id="CACVKT020007908">
    <property type="protein sequence ID" value="CAC5411779.1"/>
    <property type="molecule type" value="Genomic_DNA"/>
</dbReference>
<dbReference type="SUPFAM" id="SSF56204">
    <property type="entry name" value="Hect, E3 ligase catalytic domain"/>
    <property type="match status" value="1"/>
</dbReference>
<dbReference type="InterPro" id="IPR003599">
    <property type="entry name" value="Ig_sub"/>
</dbReference>
<evidence type="ECO:0000313" key="6">
    <source>
        <dbReference type="EMBL" id="CAC5411779.1"/>
    </source>
</evidence>
<dbReference type="OrthoDB" id="6179311at2759"/>
<evidence type="ECO:0000256" key="3">
    <source>
        <dbReference type="SAM" id="Phobius"/>
    </source>
</evidence>
<evidence type="ECO:0000259" key="5">
    <source>
        <dbReference type="PROSITE" id="PS50835"/>
    </source>
</evidence>
<feature type="transmembrane region" description="Helical" evidence="3">
    <location>
        <begin position="624"/>
        <end position="647"/>
    </location>
</feature>
<evidence type="ECO:0000256" key="2">
    <source>
        <dbReference type="PROSITE-ProRule" id="PRU00104"/>
    </source>
</evidence>
<keyword evidence="3" id="KW-0472">Membrane</keyword>
<feature type="domain" description="Ig-like" evidence="5">
    <location>
        <begin position="537"/>
        <end position="596"/>
    </location>
</feature>
<dbReference type="GO" id="GO:0004842">
    <property type="term" value="F:ubiquitin-protein transferase activity"/>
    <property type="evidence" value="ECO:0007669"/>
    <property type="project" value="InterPro"/>
</dbReference>
<reference evidence="6 7" key="1">
    <citation type="submission" date="2020-06" db="EMBL/GenBank/DDBJ databases">
        <authorList>
            <person name="Li R."/>
            <person name="Bekaert M."/>
        </authorList>
    </citation>
    <scope>NUCLEOTIDE SEQUENCE [LARGE SCALE GENOMIC DNA]</scope>
    <source>
        <strain evidence="7">wild</strain>
    </source>
</reference>
<dbReference type="PROSITE" id="PS50237">
    <property type="entry name" value="HECT"/>
    <property type="match status" value="1"/>
</dbReference>
<keyword evidence="3" id="KW-1133">Transmembrane helix</keyword>
<dbReference type="AlphaFoldDB" id="A0A6J8DUL1"/>
<accession>A0A6J8DUL1</accession>
<dbReference type="Pfam" id="PF00632">
    <property type="entry name" value="HECT"/>
    <property type="match status" value="1"/>
</dbReference>
<dbReference type="InterPro" id="IPR000569">
    <property type="entry name" value="HECT_dom"/>
</dbReference>
<proteinExistence type="predicted"/>
<dbReference type="PROSITE" id="PS50835">
    <property type="entry name" value="IG_LIKE"/>
    <property type="match status" value="1"/>
</dbReference>
<dbReference type="SMART" id="SM00409">
    <property type="entry name" value="IG"/>
    <property type="match status" value="2"/>
</dbReference>
<name>A0A6J8DUL1_MYTCO</name>
<dbReference type="InterPro" id="IPR013783">
    <property type="entry name" value="Ig-like_fold"/>
</dbReference>
<dbReference type="InterPro" id="IPR035983">
    <property type="entry name" value="Hect_E3_ubiquitin_ligase"/>
</dbReference>
<feature type="active site" description="Glycyl thioester intermediate" evidence="2">
    <location>
        <position position="162"/>
    </location>
</feature>
<evidence type="ECO:0000256" key="1">
    <source>
        <dbReference type="ARBA" id="ARBA00022786"/>
    </source>
</evidence>
<organism evidence="6 7">
    <name type="scientific">Mytilus coruscus</name>
    <name type="common">Sea mussel</name>
    <dbReference type="NCBI Taxonomy" id="42192"/>
    <lineage>
        <taxon>Eukaryota</taxon>
        <taxon>Metazoa</taxon>
        <taxon>Spiralia</taxon>
        <taxon>Lophotrochozoa</taxon>
        <taxon>Mollusca</taxon>
        <taxon>Bivalvia</taxon>
        <taxon>Autobranchia</taxon>
        <taxon>Pteriomorphia</taxon>
        <taxon>Mytilida</taxon>
        <taxon>Mytiloidea</taxon>
        <taxon>Mytilidae</taxon>
        <taxon>Mytilinae</taxon>
        <taxon>Mytilus</taxon>
    </lineage>
</organism>
<evidence type="ECO:0000259" key="4">
    <source>
        <dbReference type="PROSITE" id="PS50237"/>
    </source>
</evidence>
<feature type="domain" description="HECT" evidence="4">
    <location>
        <begin position="121"/>
        <end position="168"/>
    </location>
</feature>
<dbReference type="SUPFAM" id="SSF48726">
    <property type="entry name" value="Immunoglobulin"/>
    <property type="match status" value="3"/>
</dbReference>
<dbReference type="InterPro" id="IPR003598">
    <property type="entry name" value="Ig_sub2"/>
</dbReference>
<keyword evidence="1 2" id="KW-0833">Ubl conjugation pathway</keyword>
<dbReference type="CDD" id="cd00096">
    <property type="entry name" value="Ig"/>
    <property type="match status" value="1"/>
</dbReference>
<dbReference type="InterPro" id="IPR036179">
    <property type="entry name" value="Ig-like_dom_sf"/>
</dbReference>
<sequence length="779" mass="89213">MDNKEEFIGVAASYLTTLRCSSMITDLKKGLETYDVLKLVIKENLRDLFEYKKVRINSSDLLALLKPRFSHDPRKKEHEELVLVNFHHFVESIQDNELETVLKEGDVILTTTMNEFIRELEPKHILVFATGSSRIPTTGFHPKPAVTFHHDNTQYFPCAVTCSNELQLFVNAANTNLYVFASNFLVGLMNGENISLNPGDENLYSIFTGDTLTLQCPVDSSKRGEVRWSYSEGTMETILSIGYKLNAADFKFIVAFTNQPKHGAYLRIYNITLKKQTMYRCYYSMGQAPPKDYKYNIRLANVTNSMIRNPNGTVCCVLHGRNISAIKCIWEQRTLYDEHIRFIESVQKNYSGPSERNATLAMRKHNHLMSCLNLNINGTLKYDKEGQYICIAQFSIYGRNQVVDKTTSIKIENIQDRPLCIQDTMSQHSILGDNIRICMNFYSKPKYSAISFRKNHSELKFGDIVTVSRKIISLDVYNVTVMVSGYEIMINITEFSEEDVGNYTVSIINEFGYCNCTVQLLFEGINVNRYPRGNVIEGQGVLFVCQSFSRKTANNYSWTKNGIIVSNTSFMVIENVTQDDNGNYTCRMKNKQRYVTKNELLIINPSRCTAYLTETHGFLLMKRFLGFGIFLVLFVFLVAFVIGNIFIHLYCKKLKRGPLESDAHDISRERIEITEADNGYHTINEDNFRVEDTEIENQSEITSSIRAMDIAEVQFPGAASGGNELQIEEDDYLHPYCTMMQNAIEMHEYKSTVPGVVERDGPNVVLNRKLGRLYENLKF</sequence>
<protein>
    <recommendedName>
        <fullName evidence="8">Ig-like domain-containing protein</fullName>
    </recommendedName>
</protein>
<keyword evidence="7" id="KW-1185">Reference proteome</keyword>
<gene>
    <name evidence="6" type="ORF">MCOR_44829</name>
</gene>
<dbReference type="Gene3D" id="3.30.2410.10">
    <property type="entry name" value="Hect, E3 ligase catalytic domain"/>
    <property type="match status" value="1"/>
</dbReference>